<evidence type="ECO:0000313" key="3">
    <source>
        <dbReference type="Proteomes" id="UP000318711"/>
    </source>
</evidence>
<keyword evidence="1" id="KW-0472">Membrane</keyword>
<organism evidence="2 3">
    <name type="scientific">Candidatus Berkelbacteria bacterium Licking1014_2</name>
    <dbReference type="NCBI Taxonomy" id="2017146"/>
    <lineage>
        <taxon>Bacteria</taxon>
        <taxon>Candidatus Berkelbacteria</taxon>
    </lineage>
</organism>
<accession>A0A554LV68</accession>
<evidence type="ECO:0000256" key="1">
    <source>
        <dbReference type="SAM" id="Phobius"/>
    </source>
</evidence>
<keyword evidence="1" id="KW-0812">Transmembrane</keyword>
<dbReference type="Proteomes" id="UP000318711">
    <property type="component" value="Unassembled WGS sequence"/>
</dbReference>
<dbReference type="AlphaFoldDB" id="A0A554LV68"/>
<feature type="transmembrane region" description="Helical" evidence="1">
    <location>
        <begin position="64"/>
        <end position="82"/>
    </location>
</feature>
<protein>
    <submittedName>
        <fullName evidence="2">Uncharacterized protein</fullName>
    </submittedName>
</protein>
<sequence>MLATPHILTGAALAVATGNPYLGFAAAFVSHHLTDLLPHYDTARHHPHEPDDPDFVRPWDKKDLQLFGVDMTASLVILFFLFWRSAMSVELSALILVGAIGSIISDVWDNSPLWNRWARLTRFGRLFHRFHRRCHWKPRFSAGALITELFFTFAFIILPLYYLWGKI</sequence>
<keyword evidence="1" id="KW-1133">Transmembrane helix</keyword>
<proteinExistence type="predicted"/>
<reference evidence="2 3" key="1">
    <citation type="submission" date="2017-07" db="EMBL/GenBank/DDBJ databases">
        <title>Mechanisms for carbon and nitrogen cycling indicate functional differentiation within the Candidate Phyla Radiation.</title>
        <authorList>
            <person name="Danczak R.E."/>
            <person name="Johnston M.D."/>
            <person name="Kenah C."/>
            <person name="Slattery M."/>
            <person name="Wrighton K.C."/>
            <person name="Wilkins M.J."/>
        </authorList>
    </citation>
    <scope>NUCLEOTIDE SEQUENCE [LARGE SCALE GENOMIC DNA]</scope>
    <source>
        <strain evidence="2">Licking1014_2</strain>
    </source>
</reference>
<comment type="caution">
    <text evidence="2">The sequence shown here is derived from an EMBL/GenBank/DDBJ whole genome shotgun (WGS) entry which is preliminary data.</text>
</comment>
<dbReference type="EMBL" id="VMGL01000029">
    <property type="protein sequence ID" value="TSC96761.1"/>
    <property type="molecule type" value="Genomic_DNA"/>
</dbReference>
<feature type="transmembrane region" description="Helical" evidence="1">
    <location>
        <begin position="89"/>
        <end position="108"/>
    </location>
</feature>
<feature type="transmembrane region" description="Helical" evidence="1">
    <location>
        <begin position="140"/>
        <end position="164"/>
    </location>
</feature>
<name>A0A554LV68_9BACT</name>
<gene>
    <name evidence="2" type="ORF">CEN88_282</name>
</gene>
<evidence type="ECO:0000313" key="2">
    <source>
        <dbReference type="EMBL" id="TSC96761.1"/>
    </source>
</evidence>